<accession>A0A8E2DYP3</accession>
<feature type="domain" description="GPI inositol-deacylase winged helix" evidence="3">
    <location>
        <begin position="550"/>
        <end position="628"/>
    </location>
</feature>
<gene>
    <name evidence="5" type="ORF">K432DRAFT_430193</name>
</gene>
<keyword evidence="6" id="KW-1185">Reference proteome</keyword>
<dbReference type="SMART" id="SM00248">
    <property type="entry name" value="ANK"/>
    <property type="match status" value="2"/>
</dbReference>
<evidence type="ECO:0000259" key="3">
    <source>
        <dbReference type="Pfam" id="PF22939"/>
    </source>
</evidence>
<dbReference type="Proteomes" id="UP000250266">
    <property type="component" value="Unassembled WGS sequence"/>
</dbReference>
<evidence type="ECO:0000256" key="2">
    <source>
        <dbReference type="PROSITE-ProRule" id="PRU00023"/>
    </source>
</evidence>
<evidence type="ECO:0000259" key="4">
    <source>
        <dbReference type="Pfam" id="PF24883"/>
    </source>
</evidence>
<dbReference type="Pfam" id="PF24883">
    <property type="entry name" value="NPHP3_N"/>
    <property type="match status" value="1"/>
</dbReference>
<dbReference type="Gene3D" id="3.40.50.300">
    <property type="entry name" value="P-loop containing nucleotide triphosphate hydrolases"/>
    <property type="match status" value="1"/>
</dbReference>
<dbReference type="OrthoDB" id="7464126at2759"/>
<evidence type="ECO:0000256" key="1">
    <source>
        <dbReference type="ARBA" id="ARBA00022737"/>
    </source>
</evidence>
<dbReference type="PROSITE" id="PS50088">
    <property type="entry name" value="ANK_REPEAT"/>
    <property type="match status" value="1"/>
</dbReference>
<dbReference type="InterPro" id="IPR054471">
    <property type="entry name" value="GPIID_WHD"/>
</dbReference>
<keyword evidence="2" id="KW-0040">ANK repeat</keyword>
<dbReference type="InterPro" id="IPR027417">
    <property type="entry name" value="P-loop_NTPase"/>
</dbReference>
<name>A0A8E2DYP3_9PEZI</name>
<proteinExistence type="predicted"/>
<dbReference type="Pfam" id="PF12796">
    <property type="entry name" value="Ank_2"/>
    <property type="match status" value="1"/>
</dbReference>
<dbReference type="PANTHER" id="PTHR10039:SF10">
    <property type="entry name" value="NACHT DOMAIN-CONTAINING PROTEIN"/>
    <property type="match status" value="1"/>
</dbReference>
<dbReference type="PROSITE" id="PS50297">
    <property type="entry name" value="ANK_REP_REGION"/>
    <property type="match status" value="1"/>
</dbReference>
<dbReference type="InterPro" id="IPR056884">
    <property type="entry name" value="NPHP3-like_N"/>
</dbReference>
<evidence type="ECO:0000313" key="6">
    <source>
        <dbReference type="Proteomes" id="UP000250266"/>
    </source>
</evidence>
<sequence length="843" mass="95104">MSVMLGNASRLKPEIRLAQAVSQFEADLSSEQKTIFRTYRSQSLDCLPDPSDIMRLTAEIDRHASGKVGRRCFGPRLTNFLQAVQQFAALGDIIVGGSQNIIACSVWSLVRISLLSIVNFSSYLERLSVLLMTVGRSAPRHQMMAFLYPGSKNLQSHLSEYFIVVVRLCHKLLRLTQKSTFGQFASTLSDYDMKTYQSELDHWANMIKEEVTLQMAKKIEEEAQENSRFRTLSSKFFQSRLFEQKIKTNLRVLDLCSIYDYETTWKQTRKVGNATLFNQTAEYQAWKSRADSCTLTYTGKLGSGKSVLLANIVDDLNLYVRSKSITVAYFFCRHDIPESLKARTVIGSLARQLLRPISDLGIVAELLDETTWALDIEGIFNLFQRALPPNFKAYFILDGLDECDYAEGKILIQELWKLQKTFALLLCVSLRLEPNNALKLSPEQFNNATTFLIPDDNPDIEAFIEAELESCIESRKLVIGNPTLILEIQDALLKGSQGMFLWVALQIVSLCAMKTDDAIRDTLADLPKDLSETFSRILRRSEELGGPYQRRILELVAVAYRPLTTEELREALSVVPGDAVWNPARLLNDVYSTLACCGCLLTVDEEELTIRLVHHSVKQFLLSDFKDSTNIAFSIDSAKRKMADIIITYLSYGVFETQLSTTVVPEIIAGSVPSVIIRSTLDSSSCVQNLALKLLKSRKRPNYNIGKTLAETSNLFNPRSVDEFHFFSYAKLYWLQHILCTSKQDPVIYNLLLRLVKGKAVNTNAIDEDIWTPLWWAVKNGHEAVVKLLLETDKVDADLKDKYGQTLLSRAAERGHEAVVKLLLETGKADAESKDNMGQTPLS</sequence>
<dbReference type="InterPro" id="IPR002110">
    <property type="entry name" value="Ankyrin_rpt"/>
</dbReference>
<organism evidence="5 6">
    <name type="scientific">Lepidopterella palustris CBS 459.81</name>
    <dbReference type="NCBI Taxonomy" id="1314670"/>
    <lineage>
        <taxon>Eukaryota</taxon>
        <taxon>Fungi</taxon>
        <taxon>Dikarya</taxon>
        <taxon>Ascomycota</taxon>
        <taxon>Pezizomycotina</taxon>
        <taxon>Dothideomycetes</taxon>
        <taxon>Pleosporomycetidae</taxon>
        <taxon>Mytilinidiales</taxon>
        <taxon>Argynnaceae</taxon>
        <taxon>Lepidopterella</taxon>
    </lineage>
</organism>
<dbReference type="AlphaFoldDB" id="A0A8E2DYP3"/>
<feature type="domain" description="Nephrocystin 3-like N-terminal" evidence="4">
    <location>
        <begin position="277"/>
        <end position="417"/>
    </location>
</feature>
<feature type="repeat" description="ANK" evidence="2">
    <location>
        <begin position="803"/>
        <end position="827"/>
    </location>
</feature>
<dbReference type="SUPFAM" id="SSF48403">
    <property type="entry name" value="Ankyrin repeat"/>
    <property type="match status" value="1"/>
</dbReference>
<evidence type="ECO:0000313" key="5">
    <source>
        <dbReference type="EMBL" id="OCK74155.1"/>
    </source>
</evidence>
<evidence type="ECO:0008006" key="7">
    <source>
        <dbReference type="Google" id="ProtNLM"/>
    </source>
</evidence>
<dbReference type="InterPro" id="IPR036770">
    <property type="entry name" value="Ankyrin_rpt-contain_sf"/>
</dbReference>
<dbReference type="EMBL" id="KV745545">
    <property type="protein sequence ID" value="OCK74155.1"/>
    <property type="molecule type" value="Genomic_DNA"/>
</dbReference>
<dbReference type="PANTHER" id="PTHR10039">
    <property type="entry name" value="AMELOGENIN"/>
    <property type="match status" value="1"/>
</dbReference>
<dbReference type="Gene3D" id="1.25.40.20">
    <property type="entry name" value="Ankyrin repeat-containing domain"/>
    <property type="match status" value="1"/>
</dbReference>
<keyword evidence="1" id="KW-0677">Repeat</keyword>
<protein>
    <recommendedName>
        <fullName evidence="7">NACHT domain-containing protein</fullName>
    </recommendedName>
</protein>
<feature type="non-terminal residue" evidence="5">
    <location>
        <position position="1"/>
    </location>
</feature>
<reference evidence="5 6" key="1">
    <citation type="journal article" date="2016" name="Nat. Commun.">
        <title>Ectomycorrhizal ecology is imprinted in the genome of the dominant symbiotic fungus Cenococcum geophilum.</title>
        <authorList>
            <consortium name="DOE Joint Genome Institute"/>
            <person name="Peter M."/>
            <person name="Kohler A."/>
            <person name="Ohm R.A."/>
            <person name="Kuo A."/>
            <person name="Krutzmann J."/>
            <person name="Morin E."/>
            <person name="Arend M."/>
            <person name="Barry K.W."/>
            <person name="Binder M."/>
            <person name="Choi C."/>
            <person name="Clum A."/>
            <person name="Copeland A."/>
            <person name="Grisel N."/>
            <person name="Haridas S."/>
            <person name="Kipfer T."/>
            <person name="LaButti K."/>
            <person name="Lindquist E."/>
            <person name="Lipzen A."/>
            <person name="Maire R."/>
            <person name="Meier B."/>
            <person name="Mihaltcheva S."/>
            <person name="Molinier V."/>
            <person name="Murat C."/>
            <person name="Poggeler S."/>
            <person name="Quandt C.A."/>
            <person name="Sperisen C."/>
            <person name="Tritt A."/>
            <person name="Tisserant E."/>
            <person name="Crous P.W."/>
            <person name="Henrissat B."/>
            <person name="Nehls U."/>
            <person name="Egli S."/>
            <person name="Spatafora J.W."/>
            <person name="Grigoriev I.V."/>
            <person name="Martin F.M."/>
        </authorList>
    </citation>
    <scope>NUCLEOTIDE SEQUENCE [LARGE SCALE GENOMIC DNA]</scope>
    <source>
        <strain evidence="5 6">CBS 459.81</strain>
    </source>
</reference>
<dbReference type="Pfam" id="PF22939">
    <property type="entry name" value="WHD_GPIID"/>
    <property type="match status" value="1"/>
</dbReference>